<dbReference type="InterPro" id="IPR011944">
    <property type="entry name" value="Steroid_delta5-4_isomerase"/>
</dbReference>
<evidence type="ECO:0000313" key="2">
    <source>
        <dbReference type="EMBL" id="ANY76265.1"/>
    </source>
</evidence>
<gene>
    <name evidence="2" type="ORF">BBD41_28870</name>
</gene>
<dbReference type="InterPro" id="IPR032710">
    <property type="entry name" value="NTF2-like_dom_sf"/>
</dbReference>
<accession>A0A1B2E8G0</accession>
<dbReference type="AlphaFoldDB" id="A0A1B2E8G0"/>
<dbReference type="NCBIfam" id="TIGR02246">
    <property type="entry name" value="SgcJ/EcaC family oxidoreductase"/>
    <property type="match status" value="1"/>
</dbReference>
<dbReference type="SUPFAM" id="SSF54427">
    <property type="entry name" value="NTF2-like"/>
    <property type="match status" value="1"/>
</dbReference>
<organism evidence="2">
    <name type="scientific">Paenibacillus ihbetae</name>
    <dbReference type="NCBI Taxonomy" id="1870820"/>
    <lineage>
        <taxon>Bacteria</taxon>
        <taxon>Bacillati</taxon>
        <taxon>Bacillota</taxon>
        <taxon>Bacilli</taxon>
        <taxon>Bacillales</taxon>
        <taxon>Paenibacillaceae</taxon>
        <taxon>Paenibacillus</taxon>
    </lineage>
</organism>
<reference evidence="2" key="1">
    <citation type="submission" date="2016-08" db="EMBL/GenBank/DDBJ databases">
        <title>Complete Genome Seqeunce of Paenibacillus sp. nov. IHBB 9852 from high altitute lake of Indian trans-Himalayas.</title>
        <authorList>
            <person name="Kiran S."/>
            <person name="Swarnkar M.K."/>
            <person name="Rana A."/>
            <person name="Tewari R."/>
            <person name="Gulati A."/>
        </authorList>
    </citation>
    <scope>NUCLEOTIDE SEQUENCE [LARGE SCALE GENOMIC DNA]</scope>
    <source>
        <strain evidence="2">IHBB 9852</strain>
    </source>
</reference>
<dbReference type="EMBL" id="CP016809">
    <property type="protein sequence ID" value="ANY76265.1"/>
    <property type="molecule type" value="Genomic_DNA"/>
</dbReference>
<dbReference type="InterPro" id="IPR027843">
    <property type="entry name" value="DUF4440"/>
</dbReference>
<dbReference type="KEGG" id="pib:BBD41_28870"/>
<dbReference type="Gene3D" id="3.10.450.50">
    <property type="match status" value="1"/>
</dbReference>
<dbReference type="RefSeq" id="WP_237086962.1">
    <property type="nucleotide sequence ID" value="NZ_CP016809.1"/>
</dbReference>
<sequence length="136" mass="15322">MAQNADDHEKEGLLIKEIIAEMESAHNRHNADELDLHFTANATWVNVLGSRLSGWNQINTAHRLAYEGPLRNSYARYEVLNISFVRSDVAIVHIGQHPTNHLGQDLEDAQKSIAIYVMTKDSNTWKVAAGQNTFIQ</sequence>
<protein>
    <submittedName>
        <fullName evidence="2">DUF4440 domain-containing protein</fullName>
    </submittedName>
</protein>
<proteinExistence type="predicted"/>
<evidence type="ECO:0000259" key="1">
    <source>
        <dbReference type="Pfam" id="PF14534"/>
    </source>
</evidence>
<feature type="domain" description="DUF4440" evidence="1">
    <location>
        <begin position="15"/>
        <end position="127"/>
    </location>
</feature>
<dbReference type="Pfam" id="PF14534">
    <property type="entry name" value="DUF4440"/>
    <property type="match status" value="1"/>
</dbReference>
<name>A0A1B2E8G0_9BACL</name>